<dbReference type="GO" id="GO:0140359">
    <property type="term" value="F:ABC-type transporter activity"/>
    <property type="evidence" value="ECO:0007669"/>
    <property type="project" value="InterPro"/>
</dbReference>
<evidence type="ECO:0000256" key="5">
    <source>
        <dbReference type="ARBA" id="ARBA00022692"/>
    </source>
</evidence>
<dbReference type="InterPro" id="IPR051449">
    <property type="entry name" value="ABC-2_transporter_component"/>
</dbReference>
<dbReference type="Gene3D" id="3.40.1710.10">
    <property type="entry name" value="abc type-2 transporter like domain"/>
    <property type="match status" value="1"/>
</dbReference>
<feature type="transmembrane region" description="Helical" evidence="8">
    <location>
        <begin position="21"/>
        <end position="40"/>
    </location>
</feature>
<proteinExistence type="inferred from homology"/>
<feature type="transmembrane region" description="Helical" evidence="8">
    <location>
        <begin position="263"/>
        <end position="284"/>
    </location>
</feature>
<feature type="transmembrane region" description="Helical" evidence="8">
    <location>
        <begin position="296"/>
        <end position="314"/>
    </location>
</feature>
<dbReference type="GO" id="GO:0005886">
    <property type="term" value="C:plasma membrane"/>
    <property type="evidence" value="ECO:0007669"/>
    <property type="project" value="UniProtKB-SubCell"/>
</dbReference>
<evidence type="ECO:0000256" key="2">
    <source>
        <dbReference type="ARBA" id="ARBA00007783"/>
    </source>
</evidence>
<keyword evidence="11" id="KW-1185">Reference proteome</keyword>
<feature type="transmembrane region" description="Helical" evidence="8">
    <location>
        <begin position="180"/>
        <end position="199"/>
    </location>
</feature>
<comment type="subcellular location">
    <subcellularLocation>
        <location evidence="1">Cell membrane</location>
        <topology evidence="1">Multi-pass membrane protein</topology>
    </subcellularLocation>
</comment>
<keyword evidence="3" id="KW-0813">Transport</keyword>
<keyword evidence="6 8" id="KW-1133">Transmembrane helix</keyword>
<keyword evidence="7 8" id="KW-0472">Membrane</keyword>
<dbReference type="PANTHER" id="PTHR30294">
    <property type="entry name" value="MEMBRANE COMPONENT OF ABC TRANSPORTER YHHJ-RELATED"/>
    <property type="match status" value="1"/>
</dbReference>
<evidence type="ECO:0000256" key="7">
    <source>
        <dbReference type="ARBA" id="ARBA00023136"/>
    </source>
</evidence>
<reference evidence="10" key="2">
    <citation type="submission" date="2020-09" db="EMBL/GenBank/DDBJ databases">
        <authorList>
            <person name="Sun Q."/>
            <person name="Zhou Y."/>
        </authorList>
    </citation>
    <scope>NUCLEOTIDE SEQUENCE</scope>
    <source>
        <strain evidence="10">CGMCC 1.15448</strain>
    </source>
</reference>
<accession>A0A8J2XVU9</accession>
<dbReference type="EMBL" id="BMJC01000006">
    <property type="protein sequence ID" value="GGB21293.1"/>
    <property type="molecule type" value="Genomic_DNA"/>
</dbReference>
<dbReference type="Proteomes" id="UP000607559">
    <property type="component" value="Unassembled WGS sequence"/>
</dbReference>
<dbReference type="PANTHER" id="PTHR30294:SF29">
    <property type="entry name" value="MULTIDRUG ABC TRANSPORTER PERMEASE YBHS-RELATED"/>
    <property type="match status" value="1"/>
</dbReference>
<evidence type="ECO:0000256" key="4">
    <source>
        <dbReference type="ARBA" id="ARBA00022475"/>
    </source>
</evidence>
<evidence type="ECO:0000313" key="10">
    <source>
        <dbReference type="EMBL" id="GGB21293.1"/>
    </source>
</evidence>
<dbReference type="AlphaFoldDB" id="A0A8J2XVU9"/>
<evidence type="ECO:0000256" key="3">
    <source>
        <dbReference type="ARBA" id="ARBA00022448"/>
    </source>
</evidence>
<gene>
    <name evidence="10" type="ORF">GCM10011511_51350</name>
</gene>
<feature type="transmembrane region" description="Helical" evidence="8">
    <location>
        <begin position="350"/>
        <end position="370"/>
    </location>
</feature>
<keyword evidence="5 8" id="KW-0812">Transmembrane</keyword>
<keyword evidence="4" id="KW-1003">Cell membrane</keyword>
<comment type="caution">
    <text evidence="10">The sequence shown here is derived from an EMBL/GenBank/DDBJ whole genome shotgun (WGS) entry which is preliminary data.</text>
</comment>
<dbReference type="InterPro" id="IPR047817">
    <property type="entry name" value="ABC2_TM_bact-type"/>
</dbReference>
<evidence type="ECO:0000313" key="11">
    <source>
        <dbReference type="Proteomes" id="UP000607559"/>
    </source>
</evidence>
<evidence type="ECO:0000256" key="8">
    <source>
        <dbReference type="SAM" id="Phobius"/>
    </source>
</evidence>
<feature type="domain" description="ABC transmembrane type-2" evidence="9">
    <location>
        <begin position="132"/>
        <end position="375"/>
    </location>
</feature>
<protein>
    <submittedName>
        <fullName evidence="10">ABC transporter permease</fullName>
    </submittedName>
</protein>
<feature type="transmembrane region" description="Helical" evidence="8">
    <location>
        <begin position="233"/>
        <end position="257"/>
    </location>
</feature>
<dbReference type="PROSITE" id="PS51012">
    <property type="entry name" value="ABC_TM2"/>
    <property type="match status" value="1"/>
</dbReference>
<dbReference type="Pfam" id="PF12698">
    <property type="entry name" value="ABC2_membrane_3"/>
    <property type="match status" value="1"/>
</dbReference>
<reference evidence="10" key="1">
    <citation type="journal article" date="2014" name="Int. J. Syst. Evol. Microbiol.">
        <title>Complete genome sequence of Corynebacterium casei LMG S-19264T (=DSM 44701T), isolated from a smear-ripened cheese.</title>
        <authorList>
            <consortium name="US DOE Joint Genome Institute (JGI-PGF)"/>
            <person name="Walter F."/>
            <person name="Albersmeier A."/>
            <person name="Kalinowski J."/>
            <person name="Ruckert C."/>
        </authorList>
    </citation>
    <scope>NUCLEOTIDE SEQUENCE</scope>
    <source>
        <strain evidence="10">CGMCC 1.15448</strain>
    </source>
</reference>
<evidence type="ECO:0000259" key="9">
    <source>
        <dbReference type="PROSITE" id="PS51012"/>
    </source>
</evidence>
<dbReference type="RefSeq" id="WP_188937219.1">
    <property type="nucleotide sequence ID" value="NZ_BMJC01000006.1"/>
</dbReference>
<organism evidence="10 11">
    <name type="scientific">Puia dinghuensis</name>
    <dbReference type="NCBI Taxonomy" id="1792502"/>
    <lineage>
        <taxon>Bacteria</taxon>
        <taxon>Pseudomonadati</taxon>
        <taxon>Bacteroidota</taxon>
        <taxon>Chitinophagia</taxon>
        <taxon>Chitinophagales</taxon>
        <taxon>Chitinophagaceae</taxon>
        <taxon>Puia</taxon>
    </lineage>
</organism>
<comment type="similarity">
    <text evidence="2">Belongs to the ABC-2 integral membrane protein family.</text>
</comment>
<name>A0A8J2XVU9_9BACT</name>
<evidence type="ECO:0000256" key="6">
    <source>
        <dbReference type="ARBA" id="ARBA00022989"/>
    </source>
</evidence>
<dbReference type="InterPro" id="IPR013525">
    <property type="entry name" value="ABC2_TM"/>
</dbReference>
<evidence type="ECO:0000256" key="1">
    <source>
        <dbReference type="ARBA" id="ARBA00004651"/>
    </source>
</evidence>
<sequence length="376" mass="41398">MKTLGFLLEKEFRQLLRNRQLLRTLLLAPLIQLIILPLAADYTVKNIGIAVADNDHSTTSLRLIEKIVSSGYFKLQGYTASYHDALGMVEADKADLALQIPAHFESDLVREDKKQVYVAINAIEGTKANLGGAYLNSIISDFNENVRAQWQVGSASTGSPEEAPQVSVASSNWYNIFLNYHLYMVPAILVTLVTAMVAMQSAFNIVQEKESGTIEQINVTPIKKHIFIIGKMVPFMVLGIVLFTMGLLVGWIGYGIVPLGSLWVLYVSLIVYLFSMLGLGLLIATYSGTQQQAMSLSFFFINIFNMMSGVFTAVDSMPAWAQAIVTTFPPSHFIKIMRAVVLKGSGFSDILPWLGALAVIGIVLNGWAVLNYRKTS</sequence>